<feature type="compositionally biased region" description="Low complexity" evidence="1">
    <location>
        <begin position="18"/>
        <end position="35"/>
    </location>
</feature>
<organism evidence="3 4">
    <name type="scientific">Microbacterium rhizomatis</name>
    <dbReference type="NCBI Taxonomy" id="1631477"/>
    <lineage>
        <taxon>Bacteria</taxon>
        <taxon>Bacillati</taxon>
        <taxon>Actinomycetota</taxon>
        <taxon>Actinomycetes</taxon>
        <taxon>Micrococcales</taxon>
        <taxon>Microbacteriaceae</taxon>
        <taxon>Microbacterium</taxon>
    </lineage>
</organism>
<proteinExistence type="predicted"/>
<feature type="region of interest" description="Disordered" evidence="1">
    <location>
        <begin position="228"/>
        <end position="266"/>
    </location>
</feature>
<dbReference type="Proteomes" id="UP000325827">
    <property type="component" value="Unassembled WGS sequence"/>
</dbReference>
<dbReference type="Pfam" id="PF02371">
    <property type="entry name" value="Transposase_20"/>
    <property type="match status" value="1"/>
</dbReference>
<sequence length="266" mass="28925">MRSQPWTNCAPSSGTGGDSSLTGQRRSSASTTTSTLSSLACQRRLRTVARYRSSHRRDKAVLACAVAFAGRPPSIRSLITRAPGRLTTPTAQYWHDRWRGCLPPPPDAQARVARLGRDLQRYRDLQKDIAVLETDITLLLAPSAGQVLTTLPGVGPIRAAAFAAHSLPIARFPDAEHLYSATGLAPALYESATLRRRGRISRQGFGRASRCPHGHRVGTVHVFVGLRRTQRGAAHPRNGSDPSARRAGPERVPPCLPDARDPRTLR</sequence>
<dbReference type="PANTHER" id="PTHR33055">
    <property type="entry name" value="TRANSPOSASE FOR INSERTION SEQUENCE ELEMENT IS1111A"/>
    <property type="match status" value="1"/>
</dbReference>
<feature type="compositionally biased region" description="Polar residues" evidence="1">
    <location>
        <begin position="1"/>
        <end position="11"/>
    </location>
</feature>
<protein>
    <submittedName>
        <fullName evidence="3">IS110 family transposase</fullName>
    </submittedName>
</protein>
<keyword evidence="4" id="KW-1185">Reference proteome</keyword>
<evidence type="ECO:0000313" key="3">
    <source>
        <dbReference type="EMBL" id="KAA9106076.1"/>
    </source>
</evidence>
<dbReference type="EMBL" id="VYSA01000004">
    <property type="protein sequence ID" value="KAA9106076.1"/>
    <property type="molecule type" value="Genomic_DNA"/>
</dbReference>
<evidence type="ECO:0000313" key="4">
    <source>
        <dbReference type="Proteomes" id="UP000325827"/>
    </source>
</evidence>
<evidence type="ECO:0000256" key="1">
    <source>
        <dbReference type="SAM" id="MobiDB-lite"/>
    </source>
</evidence>
<comment type="caution">
    <text evidence="3">The sequence shown here is derived from an EMBL/GenBank/DDBJ whole genome shotgun (WGS) entry which is preliminary data.</text>
</comment>
<dbReference type="GO" id="GO:0004803">
    <property type="term" value="F:transposase activity"/>
    <property type="evidence" value="ECO:0007669"/>
    <property type="project" value="InterPro"/>
</dbReference>
<dbReference type="InterPro" id="IPR003346">
    <property type="entry name" value="Transposase_20"/>
</dbReference>
<feature type="region of interest" description="Disordered" evidence="1">
    <location>
        <begin position="1"/>
        <end position="35"/>
    </location>
</feature>
<dbReference type="PANTHER" id="PTHR33055:SF13">
    <property type="entry name" value="TRANSPOSASE"/>
    <property type="match status" value="1"/>
</dbReference>
<dbReference type="InterPro" id="IPR047650">
    <property type="entry name" value="Transpos_IS110"/>
</dbReference>
<evidence type="ECO:0000259" key="2">
    <source>
        <dbReference type="Pfam" id="PF02371"/>
    </source>
</evidence>
<dbReference type="OrthoDB" id="4744191at2"/>
<dbReference type="GO" id="GO:0006313">
    <property type="term" value="P:DNA transposition"/>
    <property type="evidence" value="ECO:0007669"/>
    <property type="project" value="InterPro"/>
</dbReference>
<name>A0A5J5IYK0_9MICO</name>
<feature type="domain" description="Transposase IS116/IS110/IS902 C-terminal" evidence="2">
    <location>
        <begin position="146"/>
        <end position="204"/>
    </location>
</feature>
<dbReference type="GO" id="GO:0003677">
    <property type="term" value="F:DNA binding"/>
    <property type="evidence" value="ECO:0007669"/>
    <property type="project" value="InterPro"/>
</dbReference>
<gene>
    <name evidence="3" type="ORF">F6B43_16110</name>
</gene>
<reference evidence="4" key="1">
    <citation type="submission" date="2019-09" db="EMBL/GenBank/DDBJ databases">
        <title>Mumia zhuanghuii sp. nov. isolated from the intestinal contents of plateau pika (Ochotona curzoniae) in the Qinghai-Tibet plateau of China.</title>
        <authorList>
            <person name="Tian Z."/>
        </authorList>
    </citation>
    <scope>NUCLEOTIDE SEQUENCE [LARGE SCALE GENOMIC DNA]</scope>
    <source>
        <strain evidence="4">JCM 30598</strain>
    </source>
</reference>
<dbReference type="AlphaFoldDB" id="A0A5J5IYK0"/>
<accession>A0A5J5IYK0</accession>